<evidence type="ECO:0000313" key="1">
    <source>
        <dbReference type="EMBL" id="ADL54663.1"/>
    </source>
</evidence>
<dbReference type="Proteomes" id="UP000001235">
    <property type="component" value="Chromosome"/>
</dbReference>
<accession>D9SCX4</accession>
<organism evidence="1 2">
    <name type="scientific">Gallionella capsiferriformans (strain ES-2)</name>
    <name type="common">Gallionella ferruginea capsiferriformans (strain ES-2)</name>
    <dbReference type="NCBI Taxonomy" id="395494"/>
    <lineage>
        <taxon>Bacteria</taxon>
        <taxon>Pseudomonadati</taxon>
        <taxon>Pseudomonadota</taxon>
        <taxon>Betaproteobacteria</taxon>
        <taxon>Nitrosomonadales</taxon>
        <taxon>Gallionellaceae</taxon>
        <taxon>Gallionella</taxon>
    </lineage>
</organism>
<dbReference type="eggNOG" id="COG2337">
    <property type="taxonomic scope" value="Bacteria"/>
</dbReference>
<protein>
    <submittedName>
        <fullName evidence="1">PemK family protein</fullName>
    </submittedName>
</protein>
<dbReference type="SUPFAM" id="SSF50118">
    <property type="entry name" value="Cell growth inhibitor/plasmid maintenance toxic component"/>
    <property type="match status" value="1"/>
</dbReference>
<dbReference type="GO" id="GO:0003677">
    <property type="term" value="F:DNA binding"/>
    <property type="evidence" value="ECO:0007669"/>
    <property type="project" value="InterPro"/>
</dbReference>
<dbReference type="InterPro" id="IPR011067">
    <property type="entry name" value="Plasmid_toxin/cell-grow_inhib"/>
</dbReference>
<gene>
    <name evidence="1" type="ordered locus">Galf_0621</name>
</gene>
<dbReference type="Pfam" id="PF02452">
    <property type="entry name" value="PemK_toxin"/>
    <property type="match status" value="1"/>
</dbReference>
<dbReference type="KEGG" id="gca:Galf_0621"/>
<name>D9SCX4_GALCS</name>
<dbReference type="EMBL" id="CP002159">
    <property type="protein sequence ID" value="ADL54663.1"/>
    <property type="molecule type" value="Genomic_DNA"/>
</dbReference>
<sequence length="117" mass="12797">MKRAGQIVLTPFPYTDLSGTKLRPVLLLREASNRFDDWLVCMVSSQLEQAESGFDEIITPNDTDFPATGLKASSVLRLSRLAVLDGALLIGSIGAIEDARLLPVRQRLADWIAGRSV</sequence>
<keyword evidence="2" id="KW-1185">Reference proteome</keyword>
<dbReference type="AlphaFoldDB" id="D9SCX4"/>
<dbReference type="OrthoDB" id="9813449at2"/>
<proteinExistence type="predicted"/>
<dbReference type="InterPro" id="IPR003477">
    <property type="entry name" value="PemK-like"/>
</dbReference>
<dbReference type="RefSeq" id="WP_013292605.1">
    <property type="nucleotide sequence ID" value="NC_014394.1"/>
</dbReference>
<evidence type="ECO:0000313" key="2">
    <source>
        <dbReference type="Proteomes" id="UP000001235"/>
    </source>
</evidence>
<reference evidence="1 2" key="1">
    <citation type="submission" date="2010-08" db="EMBL/GenBank/DDBJ databases">
        <title>Complete sequence of Gallionella capsiferriformans ES-2.</title>
        <authorList>
            <consortium name="US DOE Joint Genome Institute"/>
            <person name="Lucas S."/>
            <person name="Copeland A."/>
            <person name="Lapidus A."/>
            <person name="Cheng J.-F."/>
            <person name="Bruce D."/>
            <person name="Goodwin L."/>
            <person name="Pitluck S."/>
            <person name="Chertkov O."/>
            <person name="Davenport K.W."/>
            <person name="Detter J.C."/>
            <person name="Han C."/>
            <person name="Tapia R."/>
            <person name="Land M."/>
            <person name="Hauser L."/>
            <person name="Chang Y.-J."/>
            <person name="Jeffries C."/>
            <person name="Kyrpides N."/>
            <person name="Ivanova N."/>
            <person name="Mikhailova N."/>
            <person name="Shelobolina E.S."/>
            <person name="Picardal F."/>
            <person name="Roden E."/>
            <person name="Emerson D."/>
            <person name="Woyke T."/>
        </authorList>
    </citation>
    <scope>NUCLEOTIDE SEQUENCE [LARGE SCALE GENOMIC DNA]</scope>
    <source>
        <strain evidence="1 2">ES-2</strain>
    </source>
</reference>
<dbReference type="STRING" id="395494.Galf_0621"/>
<dbReference type="Gene3D" id="2.30.30.110">
    <property type="match status" value="1"/>
</dbReference>
<dbReference type="HOGENOM" id="CLU_121823_6_1_4"/>